<name>G8R488_OWEHD</name>
<accession>G8R488</accession>
<gene>
    <name evidence="2" type="ordered locus">Oweho_3237</name>
</gene>
<protein>
    <submittedName>
        <fullName evidence="2">Uncharacterized protein</fullName>
    </submittedName>
</protein>
<keyword evidence="1" id="KW-1133">Transmembrane helix</keyword>
<keyword evidence="1" id="KW-0812">Transmembrane</keyword>
<evidence type="ECO:0000256" key="1">
    <source>
        <dbReference type="SAM" id="Phobius"/>
    </source>
</evidence>
<keyword evidence="1" id="KW-0472">Membrane</keyword>
<evidence type="ECO:0000313" key="3">
    <source>
        <dbReference type="Proteomes" id="UP000005631"/>
    </source>
</evidence>
<reference evidence="2 3" key="1">
    <citation type="journal article" date="2012" name="Stand. Genomic Sci.">
        <title>Genome sequence of the orange-pigmented seawater bacterium Owenweeksia hongkongensis type strain (UST20020801(T)).</title>
        <authorList>
            <person name="Riedel T."/>
            <person name="Held B."/>
            <person name="Nolan M."/>
            <person name="Lucas S."/>
            <person name="Lapidus A."/>
            <person name="Tice H."/>
            <person name="Del Rio T.G."/>
            <person name="Cheng J.F."/>
            <person name="Han C."/>
            <person name="Tapia R."/>
            <person name="Goodwin L.A."/>
            <person name="Pitluck S."/>
            <person name="Liolios K."/>
            <person name="Mavromatis K."/>
            <person name="Pagani I."/>
            <person name="Ivanova N."/>
            <person name="Mikhailova N."/>
            <person name="Pati A."/>
            <person name="Chen A."/>
            <person name="Palaniappan K."/>
            <person name="Rohde M."/>
            <person name="Tindall B.J."/>
            <person name="Detter J.C."/>
            <person name="Goker M."/>
            <person name="Woyke T."/>
            <person name="Bristow J."/>
            <person name="Eisen J.A."/>
            <person name="Markowitz V."/>
            <person name="Hugenholtz P."/>
            <person name="Klenk H.P."/>
            <person name="Kyrpides N.C."/>
        </authorList>
    </citation>
    <scope>NUCLEOTIDE SEQUENCE</scope>
    <source>
        <strain evidence="3">DSM 17368 / JCM 12287 / NRRL B-23963</strain>
    </source>
</reference>
<dbReference type="STRING" id="926562.Oweho_3237"/>
<organism evidence="2 3">
    <name type="scientific">Owenweeksia hongkongensis (strain DSM 17368 / CIP 108786 / JCM 12287 / NRRL B-23963 / UST20020801)</name>
    <dbReference type="NCBI Taxonomy" id="926562"/>
    <lineage>
        <taxon>Bacteria</taxon>
        <taxon>Pseudomonadati</taxon>
        <taxon>Bacteroidota</taxon>
        <taxon>Flavobacteriia</taxon>
        <taxon>Flavobacteriales</taxon>
        <taxon>Owenweeksiaceae</taxon>
        <taxon>Owenweeksia</taxon>
    </lineage>
</organism>
<proteinExistence type="predicted"/>
<dbReference type="Proteomes" id="UP000005631">
    <property type="component" value="Chromosome"/>
</dbReference>
<dbReference type="KEGG" id="oho:Oweho_3237"/>
<sequence length="45" mass="5243">MKVHLVSIHTENKIKAILFALWVVFIHLMALAGGIYFYKDYFGPF</sequence>
<dbReference type="HOGENOM" id="CLU_3202855_0_0_10"/>
<keyword evidence="3" id="KW-1185">Reference proteome</keyword>
<feature type="transmembrane region" description="Helical" evidence="1">
    <location>
        <begin position="16"/>
        <end position="38"/>
    </location>
</feature>
<dbReference type="AlphaFoldDB" id="G8R488"/>
<evidence type="ECO:0000313" key="2">
    <source>
        <dbReference type="EMBL" id="AEV34188.1"/>
    </source>
</evidence>
<dbReference type="EMBL" id="CP003156">
    <property type="protein sequence ID" value="AEV34188.1"/>
    <property type="molecule type" value="Genomic_DNA"/>
</dbReference>